<proteinExistence type="predicted"/>
<organism evidence="3 4">
    <name type="scientific">Trifolium subterraneum</name>
    <name type="common">Subterranean clover</name>
    <dbReference type="NCBI Taxonomy" id="3900"/>
    <lineage>
        <taxon>Eukaryota</taxon>
        <taxon>Viridiplantae</taxon>
        <taxon>Streptophyta</taxon>
        <taxon>Embryophyta</taxon>
        <taxon>Tracheophyta</taxon>
        <taxon>Spermatophyta</taxon>
        <taxon>Magnoliopsida</taxon>
        <taxon>eudicotyledons</taxon>
        <taxon>Gunneridae</taxon>
        <taxon>Pentapetalae</taxon>
        <taxon>rosids</taxon>
        <taxon>fabids</taxon>
        <taxon>Fabales</taxon>
        <taxon>Fabaceae</taxon>
        <taxon>Papilionoideae</taxon>
        <taxon>50 kb inversion clade</taxon>
        <taxon>NPAAA clade</taxon>
        <taxon>Hologalegina</taxon>
        <taxon>IRL clade</taxon>
        <taxon>Trifolieae</taxon>
        <taxon>Trifolium</taxon>
    </lineage>
</organism>
<dbReference type="Pfam" id="PF13966">
    <property type="entry name" value="zf-RVT"/>
    <property type="match status" value="1"/>
</dbReference>
<feature type="domain" description="Reverse transcriptase zinc-binding" evidence="2">
    <location>
        <begin position="451"/>
        <end position="509"/>
    </location>
</feature>
<protein>
    <recommendedName>
        <fullName evidence="5">RNase H type-1 domain-containing protein</fullName>
    </recommendedName>
</protein>
<name>A0A2Z6PIL5_TRISU</name>
<reference evidence="4" key="1">
    <citation type="journal article" date="2017" name="Front. Plant Sci.">
        <title>Climate Clever Clovers: New Paradigm to Reduce the Environmental Footprint of Ruminants by Breeding Low Methanogenic Forages Utilizing Haplotype Variation.</title>
        <authorList>
            <person name="Kaur P."/>
            <person name="Appels R."/>
            <person name="Bayer P.E."/>
            <person name="Keeble-Gagnere G."/>
            <person name="Wang J."/>
            <person name="Hirakawa H."/>
            <person name="Shirasawa K."/>
            <person name="Vercoe P."/>
            <person name="Stefanova K."/>
            <person name="Durmic Z."/>
            <person name="Nichols P."/>
            <person name="Revell C."/>
            <person name="Isobe S.N."/>
            <person name="Edwards D."/>
            <person name="Erskine W."/>
        </authorList>
    </citation>
    <scope>NUCLEOTIDE SEQUENCE [LARGE SCALE GENOMIC DNA]</scope>
    <source>
        <strain evidence="4">cv. Daliak</strain>
    </source>
</reference>
<dbReference type="GO" id="GO:0004523">
    <property type="term" value="F:RNA-DNA hybrid ribonuclease activity"/>
    <property type="evidence" value="ECO:0007669"/>
    <property type="project" value="InterPro"/>
</dbReference>
<dbReference type="GO" id="GO:0003676">
    <property type="term" value="F:nucleic acid binding"/>
    <property type="evidence" value="ECO:0007669"/>
    <property type="project" value="InterPro"/>
</dbReference>
<keyword evidence="4" id="KW-1185">Reference proteome</keyword>
<dbReference type="InterPro" id="IPR002156">
    <property type="entry name" value="RNaseH_domain"/>
</dbReference>
<dbReference type="Pfam" id="PF13456">
    <property type="entry name" value="RVT_3"/>
    <property type="match status" value="1"/>
</dbReference>
<evidence type="ECO:0000313" key="4">
    <source>
        <dbReference type="Proteomes" id="UP000242715"/>
    </source>
</evidence>
<evidence type="ECO:0000259" key="1">
    <source>
        <dbReference type="Pfam" id="PF13456"/>
    </source>
</evidence>
<sequence length="704" mass="79076">MQITRDKQSGVLQLTQAEYTKHVLQRFNTDNAKLVSKPLASHFRLSKDQSPQTEEERESMANILYASSIGSLMYAMVCTRADIGHAVGVVSKFMSNPGKTHWKTVKWILRTTDTFTGFTADCKKDTSMPHCCANSMIQDRIPSLVSPEDNNSLIAVPSDSEIKIAVFDMNGNGAPGPDRFGGHFYQQFWDIVAFNVIYTVQSFFLTGNLPLRLNSNILILIPKTPETDRIENFHPIALANSVADRHIADCVIIASEAINVLSKKSYAGNIALKIDIRKAFDMLDWNFLLSVLKLFVFSDTFFSWIDEILHSARLSVLVNGVGSIPFNHLGCPIIVGKPKVIHFKAIADRIKVKLASWKGALLSIMGLVQLVLRAIIHGNNIDFWLDNWLHNPLAEVFNFSKSAYHLFDVKVLSFIENGEWRLPTSITQQDTSIQALLSKLLFLVTHLRIGWIWYSLVPPSTSFIAWRCFPNKMPMDENLVKRGCIVVFACALCLSHFESTSHLFLSAQIWMWLGSLLHIGFNTRSFHAIFESLDATWSPLLMKVATAAVLHVFHSLWLARNGIRIHDAKITTHAAKIKILSSIKLSASLTWCTRCSSKVVFWRTLSIGWMKVNTDGSVVNSSAASGGLFRDYMANFRGGFAQKISGLSVLHAELMALILAMELAHSKQYLWLESDSLTVLCAFDNLNVVPSDLRNRWSNCVRYR</sequence>
<dbReference type="PANTHER" id="PTHR46890">
    <property type="entry name" value="NON-LTR RETROLELEMENT REVERSE TRANSCRIPTASE-LIKE PROTEIN-RELATED"/>
    <property type="match status" value="1"/>
</dbReference>
<dbReference type="Gene3D" id="3.30.420.10">
    <property type="entry name" value="Ribonuclease H-like superfamily/Ribonuclease H"/>
    <property type="match status" value="1"/>
</dbReference>
<dbReference type="InterPro" id="IPR012337">
    <property type="entry name" value="RNaseH-like_sf"/>
</dbReference>
<dbReference type="InterPro" id="IPR026960">
    <property type="entry name" value="RVT-Znf"/>
</dbReference>
<dbReference type="CDD" id="cd06222">
    <property type="entry name" value="RNase_H_like"/>
    <property type="match status" value="1"/>
</dbReference>
<gene>
    <name evidence="3" type="ORF">TSUD_409350</name>
</gene>
<accession>A0A2Z6PIL5</accession>
<dbReference type="OrthoDB" id="1645289at2759"/>
<evidence type="ECO:0008006" key="5">
    <source>
        <dbReference type="Google" id="ProtNLM"/>
    </source>
</evidence>
<feature type="domain" description="RNase H type-1" evidence="1">
    <location>
        <begin position="613"/>
        <end position="685"/>
    </location>
</feature>
<dbReference type="AlphaFoldDB" id="A0A2Z6PIL5"/>
<evidence type="ECO:0000313" key="3">
    <source>
        <dbReference type="EMBL" id="GAU50362.1"/>
    </source>
</evidence>
<dbReference type="Proteomes" id="UP000242715">
    <property type="component" value="Unassembled WGS sequence"/>
</dbReference>
<dbReference type="PANTHER" id="PTHR46890:SF48">
    <property type="entry name" value="RNA-DIRECTED DNA POLYMERASE"/>
    <property type="match status" value="1"/>
</dbReference>
<dbReference type="InterPro" id="IPR036397">
    <property type="entry name" value="RNaseH_sf"/>
</dbReference>
<dbReference type="SUPFAM" id="SSF53098">
    <property type="entry name" value="Ribonuclease H-like"/>
    <property type="match status" value="1"/>
</dbReference>
<dbReference type="InterPro" id="IPR044730">
    <property type="entry name" value="RNase_H-like_dom_plant"/>
</dbReference>
<dbReference type="InterPro" id="IPR052343">
    <property type="entry name" value="Retrotransposon-Effector_Assoc"/>
</dbReference>
<evidence type="ECO:0000259" key="2">
    <source>
        <dbReference type="Pfam" id="PF13966"/>
    </source>
</evidence>
<dbReference type="EMBL" id="DF974750">
    <property type="protein sequence ID" value="GAU50362.1"/>
    <property type="molecule type" value="Genomic_DNA"/>
</dbReference>